<feature type="domain" description="YetF C-terminal" evidence="8">
    <location>
        <begin position="98"/>
        <end position="167"/>
    </location>
</feature>
<comment type="subcellular location">
    <subcellularLocation>
        <location evidence="1">Cell membrane</location>
        <topology evidence="1">Multi-pass membrane protein</topology>
    </subcellularLocation>
</comment>
<keyword evidence="5 7" id="KW-1133">Transmembrane helix</keyword>
<feature type="transmembrane region" description="Helical" evidence="7">
    <location>
        <begin position="75"/>
        <end position="96"/>
    </location>
</feature>
<evidence type="ECO:0000256" key="3">
    <source>
        <dbReference type="ARBA" id="ARBA00022475"/>
    </source>
</evidence>
<dbReference type="Pfam" id="PF04239">
    <property type="entry name" value="DUF421"/>
    <property type="match status" value="1"/>
</dbReference>
<dbReference type="RefSeq" id="WP_368802929.1">
    <property type="nucleotide sequence ID" value="NZ_JAZHFV010000003.1"/>
</dbReference>
<organism evidence="9 10">
    <name type="scientific">Neoaquamicrobium sediminum</name>
    <dbReference type="NCBI Taxonomy" id="1849104"/>
    <lineage>
        <taxon>Bacteria</taxon>
        <taxon>Pseudomonadati</taxon>
        <taxon>Pseudomonadota</taxon>
        <taxon>Alphaproteobacteria</taxon>
        <taxon>Hyphomicrobiales</taxon>
        <taxon>Phyllobacteriaceae</taxon>
        <taxon>Neoaquamicrobium</taxon>
    </lineage>
</organism>
<dbReference type="PANTHER" id="PTHR34582:SF6">
    <property type="entry name" value="UPF0702 TRANSMEMBRANE PROTEIN YCAP"/>
    <property type="match status" value="1"/>
</dbReference>
<keyword evidence="4 7" id="KW-0812">Transmembrane</keyword>
<dbReference type="EMBL" id="JAZHFV010000003">
    <property type="protein sequence ID" value="MEX4007825.1"/>
    <property type="molecule type" value="Genomic_DNA"/>
</dbReference>
<keyword evidence="6 7" id="KW-0472">Membrane</keyword>
<dbReference type="Proteomes" id="UP001559025">
    <property type="component" value="Unassembled WGS sequence"/>
</dbReference>
<evidence type="ECO:0000256" key="6">
    <source>
        <dbReference type="ARBA" id="ARBA00023136"/>
    </source>
</evidence>
<feature type="transmembrane region" description="Helical" evidence="7">
    <location>
        <begin position="50"/>
        <end position="69"/>
    </location>
</feature>
<evidence type="ECO:0000256" key="1">
    <source>
        <dbReference type="ARBA" id="ARBA00004651"/>
    </source>
</evidence>
<evidence type="ECO:0000256" key="4">
    <source>
        <dbReference type="ARBA" id="ARBA00022692"/>
    </source>
</evidence>
<feature type="transmembrane region" description="Helical" evidence="7">
    <location>
        <begin position="15"/>
        <end position="38"/>
    </location>
</feature>
<evidence type="ECO:0000256" key="7">
    <source>
        <dbReference type="SAM" id="Phobius"/>
    </source>
</evidence>
<proteinExistence type="inferred from homology"/>
<dbReference type="InterPro" id="IPR023090">
    <property type="entry name" value="UPF0702_alpha/beta_dom_sf"/>
</dbReference>
<dbReference type="Gene3D" id="3.30.240.20">
    <property type="entry name" value="bsu07140 like domains"/>
    <property type="match status" value="1"/>
</dbReference>
<keyword evidence="10" id="KW-1185">Reference proteome</keyword>
<evidence type="ECO:0000313" key="10">
    <source>
        <dbReference type="Proteomes" id="UP001559025"/>
    </source>
</evidence>
<dbReference type="InterPro" id="IPR007353">
    <property type="entry name" value="DUF421"/>
</dbReference>
<evidence type="ECO:0000313" key="9">
    <source>
        <dbReference type="EMBL" id="MEX4007825.1"/>
    </source>
</evidence>
<evidence type="ECO:0000259" key="8">
    <source>
        <dbReference type="Pfam" id="PF04239"/>
    </source>
</evidence>
<comment type="similarity">
    <text evidence="2">Belongs to the UPF0702 family.</text>
</comment>
<evidence type="ECO:0000256" key="2">
    <source>
        <dbReference type="ARBA" id="ARBA00006448"/>
    </source>
</evidence>
<name>A0ABV3WT32_9HYPH</name>
<dbReference type="PANTHER" id="PTHR34582">
    <property type="entry name" value="UPF0702 TRANSMEMBRANE PROTEIN YCAP"/>
    <property type="match status" value="1"/>
</dbReference>
<accession>A0ABV3WT32</accession>
<comment type="caution">
    <text evidence="9">The sequence shown here is derived from an EMBL/GenBank/DDBJ whole genome shotgun (WGS) entry which is preliminary data.</text>
</comment>
<reference evidence="9 10" key="1">
    <citation type="submission" date="2024-01" db="EMBL/GenBank/DDBJ databases">
        <title>New evidence supports the origin of RcGTA from prophage.</title>
        <authorList>
            <person name="Xu Y."/>
            <person name="Liu B."/>
            <person name="Chen F."/>
        </authorList>
    </citation>
    <scope>NUCLEOTIDE SEQUENCE [LARGE SCALE GENOMIC DNA]</scope>
    <source>
        <strain evidence="9 10">CBW1107-2</strain>
    </source>
</reference>
<evidence type="ECO:0000256" key="5">
    <source>
        <dbReference type="ARBA" id="ARBA00022989"/>
    </source>
</evidence>
<protein>
    <submittedName>
        <fullName evidence="9">YetF domain-containing protein</fullName>
    </submittedName>
</protein>
<keyword evidence="3" id="KW-1003">Cell membrane</keyword>
<gene>
    <name evidence="9" type="ORF">V1479_10960</name>
</gene>
<sequence length="180" mass="19968">MQELHRIFFGEADTATFFFFIEIVFRTVVMYVYTIFLARLVGKGGIGQIGPFEFVLVIAVGSAAGDPMIYPDVALLHGIAAITVVILLHRLTTALLNRHRKLEHRLEGEPLLVVDNGEVCENRLGAGALTRRELFSLLRQAGIRNTGEVEYAWFEASGHLSVFRRKVAAKHGVSTFPGND</sequence>